<proteinExistence type="inferred from homology"/>
<protein>
    <recommendedName>
        <fullName evidence="3">phenylalanine--tRNA ligase</fullName>
        <ecNumber evidence="3">6.1.1.20</ecNumber>
    </recommendedName>
</protein>
<evidence type="ECO:0000313" key="13">
    <source>
        <dbReference type="EMBL" id="KJP85348.1"/>
    </source>
</evidence>
<dbReference type="InterPro" id="IPR004529">
    <property type="entry name" value="Phe-tRNA-synth_IIc_asu"/>
</dbReference>
<evidence type="ECO:0000259" key="12">
    <source>
        <dbReference type="PROSITE" id="PS50862"/>
    </source>
</evidence>
<dbReference type="Gene3D" id="1.10.10.2330">
    <property type="match status" value="1"/>
</dbReference>
<evidence type="ECO:0000256" key="7">
    <source>
        <dbReference type="ARBA" id="ARBA00022741"/>
    </source>
</evidence>
<gene>
    <name evidence="13" type="ORF">AK88_05009</name>
</gene>
<dbReference type="GO" id="GO:0004826">
    <property type="term" value="F:phenylalanine-tRNA ligase activity"/>
    <property type="evidence" value="ECO:0007669"/>
    <property type="project" value="UniProtKB-EC"/>
</dbReference>
<evidence type="ECO:0000256" key="10">
    <source>
        <dbReference type="ARBA" id="ARBA00022917"/>
    </source>
</evidence>
<dbReference type="OMA" id="QIEGWVM"/>
<keyword evidence="4" id="KW-0963">Cytoplasm</keyword>
<dbReference type="Gene3D" id="1.10.10.2320">
    <property type="match status" value="1"/>
</dbReference>
<dbReference type="GO" id="GO:0046872">
    <property type="term" value="F:metal ion binding"/>
    <property type="evidence" value="ECO:0007669"/>
    <property type="project" value="UniProtKB-KW"/>
</dbReference>
<evidence type="ECO:0000256" key="8">
    <source>
        <dbReference type="ARBA" id="ARBA00022840"/>
    </source>
</evidence>
<dbReference type="InterPro" id="IPR006195">
    <property type="entry name" value="aa-tRNA-synth_II"/>
</dbReference>
<keyword evidence="14" id="KW-1185">Reference proteome</keyword>
<keyword evidence="6" id="KW-0479">Metal-binding</keyword>
<evidence type="ECO:0000256" key="6">
    <source>
        <dbReference type="ARBA" id="ARBA00022723"/>
    </source>
</evidence>
<comment type="similarity">
    <text evidence="2">Belongs to the class-II aminoacyl-tRNA synthetase family. Phe-tRNA synthetase alpha subunit type 2 subfamily.</text>
</comment>
<dbReference type="VEuPathDB" id="PlasmoDB:AK88_05009"/>
<evidence type="ECO:0000313" key="14">
    <source>
        <dbReference type="Proteomes" id="UP000054561"/>
    </source>
</evidence>
<name>A0A0D9QEB7_PLAFR</name>
<dbReference type="EC" id="6.1.1.20" evidence="3"/>
<dbReference type="PROSITE" id="PS50862">
    <property type="entry name" value="AA_TRNA_LIGASE_II"/>
    <property type="match status" value="1"/>
</dbReference>
<dbReference type="GO" id="GO:0005829">
    <property type="term" value="C:cytosol"/>
    <property type="evidence" value="ECO:0007669"/>
    <property type="project" value="TreeGrafter"/>
</dbReference>
<dbReference type="GO" id="GO:0005524">
    <property type="term" value="F:ATP binding"/>
    <property type="evidence" value="ECO:0007669"/>
    <property type="project" value="UniProtKB-KW"/>
</dbReference>
<dbReference type="NCBIfam" id="NF003210">
    <property type="entry name" value="PRK04172.1"/>
    <property type="match status" value="1"/>
</dbReference>
<sequence length="564" mass="66231">MQAKGQEEQKGEELNHFMQVLEEEFALCHDMREKREVDDAWLGNAEAEELANHRAYYLQLQEEKNVQVEETKYVTSLHMSKKYNLEHIKVLGMAKKLETLYYVVNHVRSFNTYQLTEEGKEYLRDGSPEYVTLKYVVEQQTCSLEDLKKLFGKKGDIGLNINLKKKKIELRKSDKRLCHHVEGSANSLVDETRRHLDMVETHGHDEGTLVSHLKDIVTCGKKDEEVNNLIKDLKKRKLIEVKKVSYMYIVRTNHFTKEIKKQITDLTYLLIKNEEYKKYEVKKYNFFSSGKKMNKGNVHLLIKQMRTFKEVFISLGFEEMDTHNYVESSFWCFDALYIPQQHPSRDLQDTFFIEAPELCKDNFTDQSYIDNVKRVHSVGDYGSFGWNYPWELKSTKKNVLRTHTTANSCRALYQLAKEYQKTGSIIPKKYFSIDRVFRNENLDSTHLAEFHQVEGLIIDKNLGLSHLIGTLGAFYKYIGISKLRFKPTFNPYTEPSMEVYGYHEENKKWMEVGNSGIFRPEMLRAMGFPAEVSVIAWGLSLERPTMIKYNIRNIRDLFGYRSVL</sequence>
<keyword evidence="8" id="KW-0067">ATP-binding</keyword>
<dbReference type="PANTHER" id="PTHR11538">
    <property type="entry name" value="PHENYLALANYL-TRNA SYNTHETASE"/>
    <property type="match status" value="1"/>
</dbReference>
<dbReference type="Gene3D" id="3.30.1370.240">
    <property type="match status" value="1"/>
</dbReference>
<dbReference type="EMBL" id="KQ001731">
    <property type="protein sequence ID" value="KJP85348.1"/>
    <property type="molecule type" value="Genomic_DNA"/>
</dbReference>
<accession>A0A0D9QEB7</accession>
<dbReference type="OrthoDB" id="238316at2759"/>
<evidence type="ECO:0000256" key="5">
    <source>
        <dbReference type="ARBA" id="ARBA00022598"/>
    </source>
</evidence>
<keyword evidence="5 13" id="KW-0436">Ligase</keyword>
<dbReference type="GO" id="GO:0000049">
    <property type="term" value="F:tRNA binding"/>
    <property type="evidence" value="ECO:0007669"/>
    <property type="project" value="InterPro"/>
</dbReference>
<dbReference type="RefSeq" id="XP_012338036.1">
    <property type="nucleotide sequence ID" value="XM_012482613.1"/>
</dbReference>
<dbReference type="SUPFAM" id="SSF55681">
    <property type="entry name" value="Class II aaRS and biotin synthetases"/>
    <property type="match status" value="1"/>
</dbReference>
<keyword evidence="10" id="KW-0648">Protein biosynthesis</keyword>
<dbReference type="PANTHER" id="PTHR11538:SF40">
    <property type="entry name" value="PHENYLALANINE--TRNA LIGASE ALPHA SUBUNIT"/>
    <property type="match status" value="1"/>
</dbReference>
<keyword evidence="11" id="KW-0030">Aminoacyl-tRNA synthetase</keyword>
<comment type="subcellular location">
    <subcellularLocation>
        <location evidence="1">Cytoplasm</location>
    </subcellularLocation>
</comment>
<keyword evidence="9" id="KW-0460">Magnesium</keyword>
<dbReference type="Proteomes" id="UP000054561">
    <property type="component" value="Unassembled WGS sequence"/>
</dbReference>
<evidence type="ECO:0000256" key="2">
    <source>
        <dbReference type="ARBA" id="ARBA00006703"/>
    </source>
</evidence>
<dbReference type="CDD" id="cd00496">
    <property type="entry name" value="PheRS_alpha_core"/>
    <property type="match status" value="1"/>
</dbReference>
<dbReference type="GO" id="GO:0006432">
    <property type="term" value="P:phenylalanyl-tRNA aminoacylation"/>
    <property type="evidence" value="ECO:0007669"/>
    <property type="project" value="InterPro"/>
</dbReference>
<dbReference type="InterPro" id="IPR045864">
    <property type="entry name" value="aa-tRNA-synth_II/BPL/LPL"/>
</dbReference>
<organism evidence="13 14">
    <name type="scientific">Plasmodium fragile</name>
    <dbReference type="NCBI Taxonomy" id="5857"/>
    <lineage>
        <taxon>Eukaryota</taxon>
        <taxon>Sar</taxon>
        <taxon>Alveolata</taxon>
        <taxon>Apicomplexa</taxon>
        <taxon>Aconoidasida</taxon>
        <taxon>Haemosporida</taxon>
        <taxon>Plasmodiidae</taxon>
        <taxon>Plasmodium</taxon>
        <taxon>Plasmodium (Plasmodium)</taxon>
    </lineage>
</organism>
<dbReference type="InterPro" id="IPR002319">
    <property type="entry name" value="Phenylalanyl-tRNA_Synthase"/>
</dbReference>
<dbReference type="NCBIfam" id="TIGR00468">
    <property type="entry name" value="pheS"/>
    <property type="match status" value="1"/>
</dbReference>
<evidence type="ECO:0000256" key="3">
    <source>
        <dbReference type="ARBA" id="ARBA00012814"/>
    </source>
</evidence>
<dbReference type="Pfam" id="PF01409">
    <property type="entry name" value="tRNA-synt_2d"/>
    <property type="match status" value="1"/>
</dbReference>
<dbReference type="GeneID" id="24270323"/>
<dbReference type="AlphaFoldDB" id="A0A0D9QEB7"/>
<evidence type="ECO:0000256" key="11">
    <source>
        <dbReference type="ARBA" id="ARBA00023146"/>
    </source>
</evidence>
<dbReference type="Gene3D" id="3.30.930.10">
    <property type="entry name" value="Bira Bifunctional Protein, Domain 2"/>
    <property type="match status" value="1"/>
</dbReference>
<feature type="domain" description="Aminoacyl-transfer RNA synthetases class-II family profile" evidence="12">
    <location>
        <begin position="427"/>
        <end position="564"/>
    </location>
</feature>
<evidence type="ECO:0000256" key="4">
    <source>
        <dbReference type="ARBA" id="ARBA00022490"/>
    </source>
</evidence>
<evidence type="ECO:0000256" key="1">
    <source>
        <dbReference type="ARBA" id="ARBA00004496"/>
    </source>
</evidence>
<evidence type="ECO:0000256" key="9">
    <source>
        <dbReference type="ARBA" id="ARBA00022842"/>
    </source>
</evidence>
<dbReference type="GO" id="GO:0009328">
    <property type="term" value="C:phenylalanine-tRNA ligase complex"/>
    <property type="evidence" value="ECO:0007669"/>
    <property type="project" value="TreeGrafter"/>
</dbReference>
<keyword evidence="7" id="KW-0547">Nucleotide-binding</keyword>
<reference evidence="13 14" key="1">
    <citation type="submission" date="2014-03" db="EMBL/GenBank/DDBJ databases">
        <title>The Genome Sequence of Plasmodium fragile nilgiri.</title>
        <authorList>
            <consortium name="The Broad Institute Genomics Platform"/>
            <consortium name="The Broad Institute Genome Sequencing Center for Infectious Disease"/>
            <person name="Neafsey D."/>
            <person name="Duraisingh M."/>
            <person name="Young S.K."/>
            <person name="Zeng Q."/>
            <person name="Gargeya S."/>
            <person name="Abouelleil A."/>
            <person name="Alvarado L."/>
            <person name="Chapman S.B."/>
            <person name="Gainer-Dewar J."/>
            <person name="Goldberg J."/>
            <person name="Griggs A."/>
            <person name="Gujja S."/>
            <person name="Hansen M."/>
            <person name="Howarth C."/>
            <person name="Imamovic A."/>
            <person name="Larimer J."/>
            <person name="Pearson M."/>
            <person name="Poon T.W."/>
            <person name="Priest M."/>
            <person name="Roberts A."/>
            <person name="Saif S."/>
            <person name="Shea T."/>
            <person name="Sykes S."/>
            <person name="Wortman J."/>
            <person name="Nusbaum C."/>
            <person name="Birren B."/>
        </authorList>
    </citation>
    <scope>NUCLEOTIDE SEQUENCE [LARGE SCALE GENOMIC DNA]</scope>
    <source>
        <strain evidence="14">nilgiri</strain>
    </source>
</reference>